<dbReference type="SUPFAM" id="SSF53448">
    <property type="entry name" value="Nucleotide-diphospho-sugar transferases"/>
    <property type="match status" value="1"/>
</dbReference>
<dbReference type="Pfam" id="PF00535">
    <property type="entry name" value="Glycos_transf_2"/>
    <property type="match status" value="1"/>
</dbReference>
<keyword evidence="2 10" id="KW-0328">Glycosyltransferase</keyword>
<reference evidence="10" key="1">
    <citation type="submission" date="2023-05" db="EMBL/GenBank/DDBJ databases">
        <title>Anaerotaeda fermentans gen. nov., sp. nov., a novel anaerobic planctomycete of the new family within the order Sedimentisphaerales isolated from Taman Peninsula, Russia.</title>
        <authorList>
            <person name="Khomyakova M.A."/>
            <person name="Merkel A.Y."/>
            <person name="Slobodkin A.I."/>
        </authorList>
    </citation>
    <scope>NUCLEOTIDE SEQUENCE</scope>
    <source>
        <strain evidence="10">M17dextr</strain>
    </source>
</reference>
<evidence type="ECO:0000256" key="4">
    <source>
        <dbReference type="ARBA" id="ARBA00022692"/>
    </source>
</evidence>
<dbReference type="InterPro" id="IPR001173">
    <property type="entry name" value="Glyco_trans_2-like"/>
</dbReference>
<dbReference type="InterPro" id="IPR050256">
    <property type="entry name" value="Glycosyltransferase_2"/>
</dbReference>
<feature type="compositionally biased region" description="Polar residues" evidence="8">
    <location>
        <begin position="1"/>
        <end position="17"/>
    </location>
</feature>
<dbReference type="PANTHER" id="PTHR48090">
    <property type="entry name" value="UNDECAPRENYL-PHOSPHATE 4-DEOXY-4-FORMAMIDO-L-ARABINOSE TRANSFERASE-RELATED"/>
    <property type="match status" value="1"/>
</dbReference>
<keyword evidence="4" id="KW-0812">Transmembrane</keyword>
<dbReference type="EMBL" id="JASCXX010000024">
    <property type="protein sequence ID" value="MDI6450779.1"/>
    <property type="molecule type" value="Genomic_DNA"/>
</dbReference>
<dbReference type="GO" id="GO:0099621">
    <property type="term" value="F:undecaprenyl-phosphate 4-deoxy-4-formamido-L-arabinose transferase activity"/>
    <property type="evidence" value="ECO:0007669"/>
    <property type="project" value="TreeGrafter"/>
</dbReference>
<dbReference type="InterPro" id="IPR029044">
    <property type="entry name" value="Nucleotide-diphossugar_trans"/>
</dbReference>
<evidence type="ECO:0000256" key="7">
    <source>
        <dbReference type="ARBA" id="ARBA00023136"/>
    </source>
</evidence>
<keyword evidence="6" id="KW-1133">Transmembrane helix</keyword>
<protein>
    <submittedName>
        <fullName evidence="10">Glycosyltransferase family 2 protein</fullName>
        <ecNumber evidence="10">2.4.-.-</ecNumber>
    </submittedName>
</protein>
<comment type="caution">
    <text evidence="10">The sequence shown here is derived from an EMBL/GenBank/DDBJ whole genome shotgun (WGS) entry which is preliminary data.</text>
</comment>
<feature type="region of interest" description="Disordered" evidence="8">
    <location>
        <begin position="1"/>
        <end position="20"/>
    </location>
</feature>
<evidence type="ECO:0000256" key="2">
    <source>
        <dbReference type="ARBA" id="ARBA00022676"/>
    </source>
</evidence>
<gene>
    <name evidence="10" type="ORF">QJ522_17095</name>
</gene>
<keyword evidence="7" id="KW-0472">Membrane</keyword>
<keyword evidence="1" id="KW-1003">Cell membrane</keyword>
<dbReference type="PANTHER" id="PTHR48090:SF3">
    <property type="entry name" value="UNDECAPRENYL-PHOSPHATE 4-DEOXY-4-FORMAMIDO-L-ARABINOSE TRANSFERASE"/>
    <property type="match status" value="1"/>
</dbReference>
<accession>A0AAW6U2Q2</accession>
<feature type="domain" description="Glycosyltransferase 2-like" evidence="9">
    <location>
        <begin position="25"/>
        <end position="175"/>
    </location>
</feature>
<proteinExistence type="predicted"/>
<organism evidence="10 11">
    <name type="scientific">Anaerobaca lacustris</name>
    <dbReference type="NCBI Taxonomy" id="3044600"/>
    <lineage>
        <taxon>Bacteria</taxon>
        <taxon>Pseudomonadati</taxon>
        <taxon>Planctomycetota</taxon>
        <taxon>Phycisphaerae</taxon>
        <taxon>Sedimentisphaerales</taxon>
        <taxon>Anaerobacaceae</taxon>
        <taxon>Anaerobaca</taxon>
    </lineage>
</organism>
<dbReference type="Gene3D" id="3.90.550.10">
    <property type="entry name" value="Spore Coat Polysaccharide Biosynthesis Protein SpsA, Chain A"/>
    <property type="match status" value="1"/>
</dbReference>
<dbReference type="GO" id="GO:0005886">
    <property type="term" value="C:plasma membrane"/>
    <property type="evidence" value="ECO:0007669"/>
    <property type="project" value="TreeGrafter"/>
</dbReference>
<dbReference type="Proteomes" id="UP001431776">
    <property type="component" value="Unassembled WGS sequence"/>
</dbReference>
<evidence type="ECO:0000256" key="3">
    <source>
        <dbReference type="ARBA" id="ARBA00022679"/>
    </source>
</evidence>
<keyword evidence="5" id="KW-0448">Lipopolysaccharide biosynthesis</keyword>
<evidence type="ECO:0000313" key="10">
    <source>
        <dbReference type="EMBL" id="MDI6450779.1"/>
    </source>
</evidence>
<evidence type="ECO:0000256" key="5">
    <source>
        <dbReference type="ARBA" id="ARBA00022985"/>
    </source>
</evidence>
<dbReference type="RefSeq" id="WP_349246189.1">
    <property type="nucleotide sequence ID" value="NZ_JASCXX010000024.1"/>
</dbReference>
<evidence type="ECO:0000256" key="8">
    <source>
        <dbReference type="SAM" id="MobiDB-lite"/>
    </source>
</evidence>
<evidence type="ECO:0000256" key="1">
    <source>
        <dbReference type="ARBA" id="ARBA00022475"/>
    </source>
</evidence>
<dbReference type="EC" id="2.4.-.-" evidence="10"/>
<sequence length="261" mass="28590">MIEPTAPNNVYGKSQQESPPSIDISVVVPVFNEADNVESLCQEIVAAMTTTKRPFEVLFVDDASTDGSAARLAGGRVAAPLRILKHRHNCGQSAAVATGFRHARGAWVATLDGDGQNDPNDLPRLLAHLLATGADGVTGVRTVRRDNWLKRISSRVGNGFRNRVTGDRISDSGCGIRIVGRACLAEVPVFNGMHRFLPTLLRGQGFRVEELPVNHRPRLHGLSKYGLHDRLWRGLRDYLGVRWYLARAVPAVRVEPTEGHP</sequence>
<evidence type="ECO:0000256" key="6">
    <source>
        <dbReference type="ARBA" id="ARBA00022989"/>
    </source>
</evidence>
<dbReference type="GO" id="GO:0009103">
    <property type="term" value="P:lipopolysaccharide biosynthetic process"/>
    <property type="evidence" value="ECO:0007669"/>
    <property type="project" value="UniProtKB-KW"/>
</dbReference>
<keyword evidence="11" id="KW-1185">Reference proteome</keyword>
<evidence type="ECO:0000259" key="9">
    <source>
        <dbReference type="Pfam" id="PF00535"/>
    </source>
</evidence>
<name>A0AAW6U2Q2_9BACT</name>
<evidence type="ECO:0000313" key="11">
    <source>
        <dbReference type="Proteomes" id="UP001431776"/>
    </source>
</evidence>
<dbReference type="CDD" id="cd04187">
    <property type="entry name" value="DPM1_like_bac"/>
    <property type="match status" value="1"/>
</dbReference>
<dbReference type="AlphaFoldDB" id="A0AAW6U2Q2"/>
<keyword evidence="3 10" id="KW-0808">Transferase</keyword>